<keyword evidence="3" id="KW-0175">Coiled coil</keyword>
<dbReference type="EMBL" id="CP005290">
    <property type="protein sequence ID" value="AGK61008.1"/>
    <property type="molecule type" value="Genomic_DNA"/>
</dbReference>
<dbReference type="InterPro" id="IPR036249">
    <property type="entry name" value="Thioredoxin-like_sf"/>
</dbReference>
<evidence type="ECO:0000256" key="2">
    <source>
        <dbReference type="ARBA" id="ARBA00022982"/>
    </source>
</evidence>
<dbReference type="PANTHER" id="PTHR37170:SF1">
    <property type="entry name" value="GLUTAREDOXIN-LIKE PROTEIN"/>
    <property type="match status" value="1"/>
</dbReference>
<evidence type="ECO:0000313" key="5">
    <source>
        <dbReference type="EMBL" id="AGK61008.1"/>
    </source>
</evidence>
<protein>
    <recommendedName>
        <fullName evidence="4">Thioredoxin-like fold domain-containing protein</fullName>
    </recommendedName>
</protein>
<feature type="domain" description="Thioredoxin-like fold" evidence="4">
    <location>
        <begin position="83"/>
        <end position="157"/>
    </location>
</feature>
<dbReference type="Pfam" id="PF13192">
    <property type="entry name" value="Thioredoxin_3"/>
    <property type="match status" value="1"/>
</dbReference>
<dbReference type="eggNOG" id="arCOG02967">
    <property type="taxonomic scope" value="Archaea"/>
</dbReference>
<evidence type="ECO:0000313" key="6">
    <source>
        <dbReference type="Proteomes" id="UP000013307"/>
    </source>
</evidence>
<organism evidence="5 6">
    <name type="scientific">Archaeoglobus sulfaticallidus PM70-1</name>
    <dbReference type="NCBI Taxonomy" id="387631"/>
    <lineage>
        <taxon>Archaea</taxon>
        <taxon>Methanobacteriati</taxon>
        <taxon>Methanobacteriota</taxon>
        <taxon>Archaeoglobi</taxon>
        <taxon>Archaeoglobales</taxon>
        <taxon>Archaeoglobaceae</taxon>
        <taxon>Archaeoglobus</taxon>
    </lineage>
</organism>
<dbReference type="InterPro" id="IPR012336">
    <property type="entry name" value="Thioredoxin-like_fold"/>
</dbReference>
<evidence type="ECO:0000256" key="1">
    <source>
        <dbReference type="ARBA" id="ARBA00007787"/>
    </source>
</evidence>
<dbReference type="InterPro" id="IPR016024">
    <property type="entry name" value="ARM-type_fold"/>
</dbReference>
<dbReference type="STRING" id="387631.Asulf_01004"/>
<feature type="coiled-coil region" evidence="3">
    <location>
        <begin position="217"/>
        <end position="244"/>
    </location>
</feature>
<comment type="similarity">
    <text evidence="1">Belongs to the glutaredoxin family.</text>
</comment>
<name>N0BDE4_9EURY</name>
<keyword evidence="2" id="KW-0813">Transport</keyword>
<keyword evidence="2" id="KW-0249">Electron transport</keyword>
<reference evidence="5 6" key="1">
    <citation type="journal article" date="2013" name="Genome Announc.">
        <title>Complete Genome Sequence of the Thermophilic and Facultatively Chemolithoautotrophic Sulfate Reducer Archaeoglobus sulfaticallidus Strain PM70-1T.</title>
        <authorList>
            <person name="Stokke R."/>
            <person name="Hocking W.P."/>
            <person name="Steinsbu B.O."/>
            <person name="Steen I.H."/>
        </authorList>
    </citation>
    <scope>NUCLEOTIDE SEQUENCE [LARGE SCALE GENOMIC DNA]</scope>
    <source>
        <strain evidence="5">PM70-1</strain>
    </source>
</reference>
<dbReference type="Gene3D" id="3.40.30.80">
    <property type="match status" value="1"/>
</dbReference>
<accession>N0BDE4</accession>
<keyword evidence="6" id="KW-1185">Reference proteome</keyword>
<evidence type="ECO:0000256" key="3">
    <source>
        <dbReference type="SAM" id="Coils"/>
    </source>
</evidence>
<dbReference type="PANTHER" id="PTHR37170">
    <property type="entry name" value="GLUTAREDOXIN-RELATED"/>
    <property type="match status" value="1"/>
</dbReference>
<gene>
    <name evidence="5" type="ORF">Asulf_01004</name>
</gene>
<dbReference type="GeneID" id="15392645"/>
<dbReference type="Proteomes" id="UP000013307">
    <property type="component" value="Chromosome"/>
</dbReference>
<dbReference type="eggNOG" id="arCOG01218">
    <property type="taxonomic scope" value="Archaea"/>
</dbReference>
<dbReference type="OrthoDB" id="35385at2157"/>
<dbReference type="SUPFAM" id="SSF48371">
    <property type="entry name" value="ARM repeat"/>
    <property type="match status" value="1"/>
</dbReference>
<dbReference type="SUPFAM" id="SSF52833">
    <property type="entry name" value="Thioredoxin-like"/>
    <property type="match status" value="1"/>
</dbReference>
<dbReference type="HOGENOM" id="CLU_881672_0_0_2"/>
<sequence length="297" mass="33828">MKVLVSSLDEKHRIEELGDDFEIELGDYEYTPVFILNSIRYHGFPEGIERKVITDMITLSNSMSFDPEIKNNLERIEKIKASFKVFISPFCPHCANLVRKLIQLSLANPDISLEIFDATRFEKLARKYEILSVPVTILNDRIRLVGDKSIEELLNWVENIDNEGFLMDYFRKMISDGKAEEIVQMVSDFGLDDFLVTLIEKGDFITRLGAMFLLENLAEMGKDVAKAKKKILELIQDRLNLESDRVFLEDAVMILGKIGDSSDADFLKKLLSSVEDKGLKEALMDAIDEIEGKSADS</sequence>
<evidence type="ECO:0000259" key="4">
    <source>
        <dbReference type="Pfam" id="PF13192"/>
    </source>
</evidence>
<dbReference type="AlphaFoldDB" id="N0BDE4"/>
<dbReference type="RefSeq" id="WP_015590606.1">
    <property type="nucleotide sequence ID" value="NC_021169.1"/>
</dbReference>
<dbReference type="KEGG" id="ast:Asulf_01004"/>
<proteinExistence type="inferred from homology"/>